<evidence type="ECO:0000256" key="1">
    <source>
        <dbReference type="SAM" id="MobiDB-lite"/>
    </source>
</evidence>
<keyword evidence="3" id="KW-1185">Reference proteome</keyword>
<comment type="caution">
    <text evidence="2">The sequence shown here is derived from an EMBL/GenBank/DDBJ whole genome shotgun (WGS) entry which is preliminary data.</text>
</comment>
<evidence type="ECO:0000313" key="3">
    <source>
        <dbReference type="Proteomes" id="UP000037035"/>
    </source>
</evidence>
<organism evidence="2 3">
    <name type="scientific">Puccinia sorghi</name>
    <dbReference type="NCBI Taxonomy" id="27349"/>
    <lineage>
        <taxon>Eukaryota</taxon>
        <taxon>Fungi</taxon>
        <taxon>Dikarya</taxon>
        <taxon>Basidiomycota</taxon>
        <taxon>Pucciniomycotina</taxon>
        <taxon>Pucciniomycetes</taxon>
        <taxon>Pucciniales</taxon>
        <taxon>Pucciniaceae</taxon>
        <taxon>Puccinia</taxon>
    </lineage>
</organism>
<proteinExistence type="predicted"/>
<sequence length="331" mass="39189">MIEPPLYFEKRNQAISKFQPINSRKKIEQIECTYRKRGFNTQPPLFDSATHWMLHHWSGWVAKPICATQMNSWHSMWLSKCLKHNGLIYFRLNIINCGKKIEMISFSYSMCFTFTGSIFCAGRVLVFFFGCECGYYWVGWYFSRGLVVEIEVQGPAGPTQHCNWSRELWGPGASGFPLFVILAMGPHSKMGNIHLIHYANYFKLIGWKILMISHCSEIGMKSNFDDMWLIQLTPFPRWPYALNMCVSYGCCRYHNTKRKQKTEKNYTYPETGRKTNRGARKTKKDKEKQERRRKRWDDSFMIIKKIRCDRARWSLPYEQRTASRSQEGEYK</sequence>
<feature type="region of interest" description="Disordered" evidence="1">
    <location>
        <begin position="262"/>
        <end position="294"/>
    </location>
</feature>
<dbReference type="EMBL" id="LAVV01002666">
    <property type="protein sequence ID" value="KNZ62662.1"/>
    <property type="molecule type" value="Genomic_DNA"/>
</dbReference>
<dbReference type="VEuPathDB" id="FungiDB:VP01_123g2"/>
<feature type="compositionally biased region" description="Basic and acidic residues" evidence="1">
    <location>
        <begin position="284"/>
        <end position="294"/>
    </location>
</feature>
<dbReference type="AlphaFoldDB" id="A0A0L6VPX3"/>
<feature type="compositionally biased region" description="Basic residues" evidence="1">
    <location>
        <begin position="274"/>
        <end position="283"/>
    </location>
</feature>
<reference evidence="2 3" key="1">
    <citation type="submission" date="2015-08" db="EMBL/GenBank/DDBJ databases">
        <title>Next Generation Sequencing and Analysis of the Genome of Puccinia sorghi L Schw, the Causal Agent of Maize Common Rust.</title>
        <authorList>
            <person name="Rochi L."/>
            <person name="Burguener G."/>
            <person name="Darino M."/>
            <person name="Turjanski A."/>
            <person name="Kreff E."/>
            <person name="Dieguez M.J."/>
            <person name="Sacco F."/>
        </authorList>
    </citation>
    <scope>NUCLEOTIDE SEQUENCE [LARGE SCALE GENOMIC DNA]</scope>
    <source>
        <strain evidence="2 3">RO10H11247</strain>
    </source>
</reference>
<dbReference type="Proteomes" id="UP000037035">
    <property type="component" value="Unassembled WGS sequence"/>
</dbReference>
<protein>
    <submittedName>
        <fullName evidence="2">Uncharacterized protein</fullName>
    </submittedName>
</protein>
<accession>A0A0L6VPX3</accession>
<gene>
    <name evidence="2" type="ORF">VP01_123g2</name>
</gene>
<name>A0A0L6VPX3_9BASI</name>
<evidence type="ECO:0000313" key="2">
    <source>
        <dbReference type="EMBL" id="KNZ62662.1"/>
    </source>
</evidence>